<dbReference type="Proteomes" id="UP001239994">
    <property type="component" value="Unassembled WGS sequence"/>
</dbReference>
<evidence type="ECO:0000313" key="4">
    <source>
        <dbReference type="EMBL" id="KAK1799271.1"/>
    </source>
</evidence>
<dbReference type="SUPFAM" id="SSF48726">
    <property type="entry name" value="Immunoglobulin"/>
    <property type="match status" value="1"/>
</dbReference>
<dbReference type="InterPro" id="IPR039089">
    <property type="entry name" value="IGSF6"/>
</dbReference>
<evidence type="ECO:0000256" key="1">
    <source>
        <dbReference type="SAM" id="MobiDB-lite"/>
    </source>
</evidence>
<keyword evidence="5" id="KW-1185">Reference proteome</keyword>
<reference evidence="4" key="1">
    <citation type="submission" date="2023-03" db="EMBL/GenBank/DDBJ databases">
        <title>Electrophorus voltai genome.</title>
        <authorList>
            <person name="Bian C."/>
        </authorList>
    </citation>
    <scope>NUCLEOTIDE SEQUENCE</scope>
    <source>
        <strain evidence="4">CB-2022</strain>
        <tissue evidence="4">Muscle</tissue>
    </source>
</reference>
<dbReference type="CDD" id="cd00099">
    <property type="entry name" value="IgV"/>
    <property type="match status" value="1"/>
</dbReference>
<dbReference type="EMBL" id="JAROKS010000012">
    <property type="protein sequence ID" value="KAK1799271.1"/>
    <property type="molecule type" value="Genomic_DNA"/>
</dbReference>
<feature type="region of interest" description="Disordered" evidence="1">
    <location>
        <begin position="212"/>
        <end position="246"/>
    </location>
</feature>
<dbReference type="PANTHER" id="PTHR15297:SF2">
    <property type="entry name" value="IMMUNOGLOBULIN SUPERFAMILY MEMBER 6"/>
    <property type="match status" value="1"/>
</dbReference>
<dbReference type="InterPro" id="IPR036179">
    <property type="entry name" value="Ig-like_dom_sf"/>
</dbReference>
<keyword evidence="2" id="KW-0812">Transmembrane</keyword>
<feature type="compositionally biased region" description="Polar residues" evidence="1">
    <location>
        <begin position="213"/>
        <end position="224"/>
    </location>
</feature>
<evidence type="ECO:0000256" key="2">
    <source>
        <dbReference type="SAM" id="Phobius"/>
    </source>
</evidence>
<feature type="compositionally biased region" description="Basic and acidic residues" evidence="1">
    <location>
        <begin position="225"/>
        <end position="246"/>
    </location>
</feature>
<comment type="caution">
    <text evidence="4">The sequence shown here is derived from an EMBL/GenBank/DDBJ whole genome shotgun (WGS) entry which is preliminary data.</text>
</comment>
<keyword evidence="2" id="KW-0472">Membrane</keyword>
<keyword evidence="2" id="KW-1133">Transmembrane helix</keyword>
<dbReference type="Gene3D" id="2.60.40.10">
    <property type="entry name" value="Immunoglobulins"/>
    <property type="match status" value="1"/>
</dbReference>
<evidence type="ECO:0000313" key="5">
    <source>
        <dbReference type="Proteomes" id="UP001239994"/>
    </source>
</evidence>
<dbReference type="InterPro" id="IPR003599">
    <property type="entry name" value="Ig_sub"/>
</dbReference>
<dbReference type="AlphaFoldDB" id="A0AAD8ZJI9"/>
<evidence type="ECO:0000259" key="3">
    <source>
        <dbReference type="PROSITE" id="PS50835"/>
    </source>
</evidence>
<feature type="transmembrane region" description="Helical" evidence="2">
    <location>
        <begin position="148"/>
        <end position="171"/>
    </location>
</feature>
<dbReference type="SMART" id="SM00409">
    <property type="entry name" value="IG"/>
    <property type="match status" value="1"/>
</dbReference>
<name>A0AAD8ZJI9_9TELE</name>
<dbReference type="InterPro" id="IPR007110">
    <property type="entry name" value="Ig-like_dom"/>
</dbReference>
<organism evidence="4 5">
    <name type="scientific">Electrophorus voltai</name>
    <dbReference type="NCBI Taxonomy" id="2609070"/>
    <lineage>
        <taxon>Eukaryota</taxon>
        <taxon>Metazoa</taxon>
        <taxon>Chordata</taxon>
        <taxon>Craniata</taxon>
        <taxon>Vertebrata</taxon>
        <taxon>Euteleostomi</taxon>
        <taxon>Actinopterygii</taxon>
        <taxon>Neopterygii</taxon>
        <taxon>Teleostei</taxon>
        <taxon>Ostariophysi</taxon>
        <taxon>Gymnotiformes</taxon>
        <taxon>Gymnotoidei</taxon>
        <taxon>Gymnotidae</taxon>
        <taxon>Electrophorus</taxon>
    </lineage>
</organism>
<gene>
    <name evidence="4" type="ORF">P4O66_007513</name>
</gene>
<protein>
    <recommendedName>
        <fullName evidence="3">Ig-like domain-containing protein</fullName>
    </recommendedName>
</protein>
<dbReference type="PANTHER" id="PTHR15297">
    <property type="entry name" value="IMMUNOGLOBULIN SUPERFAMILY MEMBER 6"/>
    <property type="match status" value="1"/>
</dbReference>
<feature type="domain" description="Ig-like" evidence="3">
    <location>
        <begin position="20"/>
        <end position="116"/>
    </location>
</feature>
<sequence length="246" mass="27554">MYSCHCTSFQYPGDVIPFVPLVSVLTTEECQVAVIQSEELLFGSVNQSLSIPCHVTVSACNGLINSSPMMVWYMFKKDSHSQLDLKSQPLKYRLETQHLSIHSLSADDNGVYYCAAILKTVSANKEKQAFGSGTTVTVKENSFTTGHMLLVMLLVLLMLYSLTILSFIVCIKTRGSTLFLQGRLRTSQIKSTSTRRVQFGAVVQELYTKRNLRSSNKTSPSEASPENKCETHRKKEERVTEDTTFK</sequence>
<dbReference type="PROSITE" id="PS50835">
    <property type="entry name" value="IG_LIKE"/>
    <property type="match status" value="1"/>
</dbReference>
<accession>A0AAD8ZJI9</accession>
<proteinExistence type="predicted"/>
<dbReference type="InterPro" id="IPR013783">
    <property type="entry name" value="Ig-like_fold"/>
</dbReference>